<feature type="region of interest" description="Disordered" evidence="1">
    <location>
        <begin position="1"/>
        <end position="73"/>
    </location>
</feature>
<dbReference type="Proteomes" id="UP000267821">
    <property type="component" value="Unassembled WGS sequence"/>
</dbReference>
<protein>
    <recommendedName>
        <fullName evidence="4">F-box domain-containing protein</fullName>
    </recommendedName>
</protein>
<evidence type="ECO:0000313" key="2">
    <source>
        <dbReference type="EMBL" id="RPB29149.1"/>
    </source>
</evidence>
<gene>
    <name evidence="2" type="ORF">L211DRAFT_817461</name>
</gene>
<dbReference type="STRING" id="1051890.A0A3N4M5U6"/>
<feature type="compositionally biased region" description="Polar residues" evidence="1">
    <location>
        <begin position="13"/>
        <end position="33"/>
    </location>
</feature>
<feature type="compositionally biased region" description="Basic and acidic residues" evidence="1">
    <location>
        <begin position="851"/>
        <end position="870"/>
    </location>
</feature>
<dbReference type="AlphaFoldDB" id="A0A3N4M5U6"/>
<sequence length="897" mass="97960">MDSQSISIPPYQTPAQPSPTSVPMTPQASNTTVVGVEVMTPVSSSAHSEIGDSDTERASSSLPHSPSPQPTLKSQILKPIIPEKEVQTLIDLPVDVLKEIVKEVNNTNDLVSLSLTCRCLHALSTPHIYSRFDIVWPDSNTVGDRSGVDALTYGLATLVASGPRGNNYGRWIRKFSLGNGPAEWVGEYNIAKEGGKMLGTLVNLAIMRMQNLETFNWDMPTGVLRDIFMSLHDLCPHSLKNVHVRFHDNSETTAPLSQDPTRRVETPTFKGFKALKQLSVLDIDERQYLEEMAWAIEESVDTLRELRVGLAEHVIKSGTWILDLDEGPGDVADAAVGGASGSAVGGVMGVLVSRICQLTAQRRKLKAGVAAGMASGLSTASVNALLIPIEGEMSASENGQPSEAVQLNQAAQTHVPDIFDVAAIAAALPGPFSNGIAEALSMGNDPAMSLPAPWPADLGGLEIFDSAGPSTATNTATNTEINTAINTATKTTKESKIQINEEEKPSKQLKLDTLDLERVPLSVRVLQKVIDWAILTNLTILNCPNHEKLWKMLRRKFSPYSSQYSISSNSFNAGVTRPGMRRQVTHPVQVPEYKIRLKKLHTDLVSPSLIAFINETLPPNTLEVLFLQENPQTSNTPTGYSSPVTTDQVLKCCIKRHRLALRKFLLDANVGTQGVWETDKWKFNREVLSFITIPGKMPRLRELGFSIDYKDWHFFLTRLPGLAGLRSLYLPSVKGAVQMPQLVCKEMALQVVDVVSLRNEVEICYVGIMKKCFELLEGRDADVDGVGDGIGMGELGDEEEDEDGGSDEDEDEDEDLINLQGEGEDEDEEIMDEDELDEEGGAGGHAWGETGVKDEEGGDDVVERGGSRPERDVKVQLREILFYDDKVAVFKARGGSL</sequence>
<evidence type="ECO:0000313" key="3">
    <source>
        <dbReference type="Proteomes" id="UP000267821"/>
    </source>
</evidence>
<name>A0A3N4M5U6_9PEZI</name>
<dbReference type="InParanoid" id="A0A3N4M5U6"/>
<dbReference type="EMBL" id="ML121528">
    <property type="protein sequence ID" value="RPB29149.1"/>
    <property type="molecule type" value="Genomic_DNA"/>
</dbReference>
<proteinExistence type="predicted"/>
<evidence type="ECO:0008006" key="4">
    <source>
        <dbReference type="Google" id="ProtNLM"/>
    </source>
</evidence>
<accession>A0A3N4M5U6</accession>
<organism evidence="2 3">
    <name type="scientific">Terfezia boudieri ATCC MYA-4762</name>
    <dbReference type="NCBI Taxonomy" id="1051890"/>
    <lineage>
        <taxon>Eukaryota</taxon>
        <taxon>Fungi</taxon>
        <taxon>Dikarya</taxon>
        <taxon>Ascomycota</taxon>
        <taxon>Pezizomycotina</taxon>
        <taxon>Pezizomycetes</taxon>
        <taxon>Pezizales</taxon>
        <taxon>Pezizaceae</taxon>
        <taxon>Terfezia</taxon>
    </lineage>
</organism>
<evidence type="ECO:0000256" key="1">
    <source>
        <dbReference type="SAM" id="MobiDB-lite"/>
    </source>
</evidence>
<reference evidence="2 3" key="1">
    <citation type="journal article" date="2018" name="Nat. Ecol. Evol.">
        <title>Pezizomycetes genomes reveal the molecular basis of ectomycorrhizal truffle lifestyle.</title>
        <authorList>
            <person name="Murat C."/>
            <person name="Payen T."/>
            <person name="Noel B."/>
            <person name="Kuo A."/>
            <person name="Morin E."/>
            <person name="Chen J."/>
            <person name="Kohler A."/>
            <person name="Krizsan K."/>
            <person name="Balestrini R."/>
            <person name="Da Silva C."/>
            <person name="Montanini B."/>
            <person name="Hainaut M."/>
            <person name="Levati E."/>
            <person name="Barry K.W."/>
            <person name="Belfiori B."/>
            <person name="Cichocki N."/>
            <person name="Clum A."/>
            <person name="Dockter R.B."/>
            <person name="Fauchery L."/>
            <person name="Guy J."/>
            <person name="Iotti M."/>
            <person name="Le Tacon F."/>
            <person name="Lindquist E.A."/>
            <person name="Lipzen A."/>
            <person name="Malagnac F."/>
            <person name="Mello A."/>
            <person name="Molinier V."/>
            <person name="Miyauchi S."/>
            <person name="Poulain J."/>
            <person name="Riccioni C."/>
            <person name="Rubini A."/>
            <person name="Sitrit Y."/>
            <person name="Splivallo R."/>
            <person name="Traeger S."/>
            <person name="Wang M."/>
            <person name="Zifcakova L."/>
            <person name="Wipf D."/>
            <person name="Zambonelli A."/>
            <person name="Paolocci F."/>
            <person name="Nowrousian M."/>
            <person name="Ottonello S."/>
            <person name="Baldrian P."/>
            <person name="Spatafora J.W."/>
            <person name="Henrissat B."/>
            <person name="Nagy L.G."/>
            <person name="Aury J.M."/>
            <person name="Wincker P."/>
            <person name="Grigoriev I.V."/>
            <person name="Bonfante P."/>
            <person name="Martin F.M."/>
        </authorList>
    </citation>
    <scope>NUCLEOTIDE SEQUENCE [LARGE SCALE GENOMIC DNA]</scope>
    <source>
        <strain evidence="2 3">ATCC MYA-4762</strain>
    </source>
</reference>
<keyword evidence="3" id="KW-1185">Reference proteome</keyword>
<feature type="compositionally biased region" description="Acidic residues" evidence="1">
    <location>
        <begin position="795"/>
        <end position="840"/>
    </location>
</feature>
<dbReference type="OrthoDB" id="3199516at2759"/>
<feature type="region of interest" description="Disordered" evidence="1">
    <location>
        <begin position="786"/>
        <end position="870"/>
    </location>
</feature>